<keyword evidence="4 10" id="KW-0812">Transmembrane</keyword>
<dbReference type="Pfam" id="PF02518">
    <property type="entry name" value="HATPase_c"/>
    <property type="match status" value="1"/>
</dbReference>
<organism evidence="12 13">
    <name type="scientific">Thermomicrobium roseum (strain ATCC 27502 / DSM 5159 / P-2)</name>
    <dbReference type="NCBI Taxonomy" id="309801"/>
    <lineage>
        <taxon>Bacteria</taxon>
        <taxon>Pseudomonadati</taxon>
        <taxon>Thermomicrobiota</taxon>
        <taxon>Thermomicrobia</taxon>
        <taxon>Thermomicrobiales</taxon>
        <taxon>Thermomicrobiaceae</taxon>
        <taxon>Thermomicrobium</taxon>
    </lineage>
</organism>
<proteinExistence type="predicted"/>
<dbReference type="KEGG" id="tro:trd_1552"/>
<dbReference type="STRING" id="309801.trd_1552"/>
<dbReference type="SUPFAM" id="SSF55874">
    <property type="entry name" value="ATPase domain of HSP90 chaperone/DNA topoisomerase II/histidine kinase"/>
    <property type="match status" value="1"/>
</dbReference>
<dbReference type="Gene3D" id="3.30.450.40">
    <property type="match status" value="1"/>
</dbReference>
<dbReference type="GO" id="GO:0000155">
    <property type="term" value="F:phosphorelay sensor kinase activity"/>
    <property type="evidence" value="ECO:0007669"/>
    <property type="project" value="InterPro"/>
</dbReference>
<feature type="transmembrane region" description="Helical" evidence="10">
    <location>
        <begin position="21"/>
        <end position="39"/>
    </location>
</feature>
<dbReference type="OrthoDB" id="144293at2"/>
<evidence type="ECO:0000256" key="9">
    <source>
        <dbReference type="SAM" id="Coils"/>
    </source>
</evidence>
<dbReference type="Proteomes" id="UP000000447">
    <property type="component" value="Chromosome"/>
</dbReference>
<evidence type="ECO:0000256" key="2">
    <source>
        <dbReference type="ARBA" id="ARBA00022475"/>
    </source>
</evidence>
<feature type="transmembrane region" description="Helical" evidence="10">
    <location>
        <begin position="45"/>
        <end position="67"/>
    </location>
</feature>
<reference evidence="12 13" key="1">
    <citation type="journal article" date="2009" name="PLoS ONE">
        <title>Complete genome sequence of the aerobic CO-oxidizing thermophile Thermomicrobium roseum.</title>
        <authorList>
            <person name="Wu D."/>
            <person name="Raymond J."/>
            <person name="Wu M."/>
            <person name="Chatterji S."/>
            <person name="Ren Q."/>
            <person name="Graham J.E."/>
            <person name="Bryant D.A."/>
            <person name="Robb F."/>
            <person name="Colman A."/>
            <person name="Tallon L.J."/>
            <person name="Badger J.H."/>
            <person name="Madupu R."/>
            <person name="Ward N.L."/>
            <person name="Eisen J.A."/>
        </authorList>
    </citation>
    <scope>NUCLEOTIDE SEQUENCE [LARGE SCALE GENOMIC DNA]</scope>
    <source>
        <strain evidence="13">ATCC 27502 / DSM 5159 / P-2</strain>
    </source>
</reference>
<evidence type="ECO:0000256" key="10">
    <source>
        <dbReference type="SAM" id="Phobius"/>
    </source>
</evidence>
<dbReference type="InterPro" id="IPR003594">
    <property type="entry name" value="HATPase_dom"/>
</dbReference>
<dbReference type="InterPro" id="IPR003018">
    <property type="entry name" value="GAF"/>
</dbReference>
<dbReference type="SMART" id="SM00065">
    <property type="entry name" value="GAF"/>
    <property type="match status" value="1"/>
</dbReference>
<keyword evidence="6 10" id="KW-1133">Transmembrane helix</keyword>
<evidence type="ECO:0000256" key="5">
    <source>
        <dbReference type="ARBA" id="ARBA00022777"/>
    </source>
</evidence>
<evidence type="ECO:0000313" key="12">
    <source>
        <dbReference type="EMBL" id="ACM05100.1"/>
    </source>
</evidence>
<evidence type="ECO:0000256" key="4">
    <source>
        <dbReference type="ARBA" id="ARBA00022692"/>
    </source>
</evidence>
<feature type="domain" description="Histidine kinase" evidence="11">
    <location>
        <begin position="254"/>
        <end position="457"/>
    </location>
</feature>
<feature type="coiled-coil region" evidence="9">
    <location>
        <begin position="280"/>
        <end position="307"/>
    </location>
</feature>
<dbReference type="HOGENOM" id="CLU_000445_20_13_0"/>
<dbReference type="SUPFAM" id="SSF55781">
    <property type="entry name" value="GAF domain-like"/>
    <property type="match status" value="1"/>
</dbReference>
<accession>B9L060</accession>
<evidence type="ECO:0000259" key="11">
    <source>
        <dbReference type="PROSITE" id="PS50109"/>
    </source>
</evidence>
<dbReference type="CDD" id="cd16917">
    <property type="entry name" value="HATPase_UhpB-NarQ-NarX-like"/>
    <property type="match status" value="1"/>
</dbReference>
<dbReference type="EMBL" id="CP001275">
    <property type="protein sequence ID" value="ACM05100.1"/>
    <property type="molecule type" value="Genomic_DNA"/>
</dbReference>
<sequence length="473" mass="52373">MTERSEHELDRAMARLKRLGIVLPLAFLAALVVIGHALVPALGANWAWIASGTLAVLGVVVFADWIFRPIGELYRRLLMQHAELAALHEAGVAITADLDLALVLQRVIDEARRLAGARYGLLIVLDDQGQRTLFTSGYPRTARCEQSTMGEHGILEAVLRDDRPLNIEDLDRYPGTRHYPEGHPTMRSLLGVPIRSQEGVLGGLYLADREDGQPFDEHDRSRLERFATQAALAIANARLHRRLMSLAVHEERERIAREMHDSLAQVLGYVITKVSALRELLRQPDRLAEAERHLEQLERAARDAYADVREAILGLRTGLAPNRSLVDALRSYVERWQDQSGVNARLIVEPSDDSLRGLQPMAELQLLRIVQEALTNVRKHARATEVTVQLARLDGTVCVRVADNGIGFDPGALERGQFPRFGLATMRERAEAVGGRLRVTSLPGQGTTVEAVLPVGIVLAETTGGRDASLDRR</sequence>
<dbReference type="Gene3D" id="1.20.5.1930">
    <property type="match status" value="1"/>
</dbReference>
<dbReference type="PANTHER" id="PTHR24421">
    <property type="entry name" value="NITRATE/NITRITE SENSOR PROTEIN NARX-RELATED"/>
    <property type="match status" value="1"/>
</dbReference>
<dbReference type="InterPro" id="IPR005467">
    <property type="entry name" value="His_kinase_dom"/>
</dbReference>
<keyword evidence="5 12" id="KW-0418">Kinase</keyword>
<evidence type="ECO:0000256" key="8">
    <source>
        <dbReference type="ARBA" id="ARBA00023136"/>
    </source>
</evidence>
<name>B9L060_THERP</name>
<keyword evidence="8 10" id="KW-0472">Membrane</keyword>
<dbReference type="PANTHER" id="PTHR24421:SF37">
    <property type="entry name" value="SENSOR HISTIDINE KINASE NARS"/>
    <property type="match status" value="1"/>
</dbReference>
<dbReference type="Gene3D" id="3.30.565.10">
    <property type="entry name" value="Histidine kinase-like ATPase, C-terminal domain"/>
    <property type="match status" value="1"/>
</dbReference>
<dbReference type="InterPro" id="IPR029016">
    <property type="entry name" value="GAF-like_dom_sf"/>
</dbReference>
<dbReference type="SMART" id="SM00387">
    <property type="entry name" value="HATPase_c"/>
    <property type="match status" value="1"/>
</dbReference>
<evidence type="ECO:0000256" key="7">
    <source>
        <dbReference type="ARBA" id="ARBA00023012"/>
    </source>
</evidence>
<evidence type="ECO:0000313" key="13">
    <source>
        <dbReference type="Proteomes" id="UP000000447"/>
    </source>
</evidence>
<dbReference type="AlphaFoldDB" id="B9L060"/>
<dbReference type="InterPro" id="IPR011712">
    <property type="entry name" value="Sig_transdc_His_kin_sub3_dim/P"/>
</dbReference>
<dbReference type="Pfam" id="PF07730">
    <property type="entry name" value="HisKA_3"/>
    <property type="match status" value="1"/>
</dbReference>
<dbReference type="InterPro" id="IPR036890">
    <property type="entry name" value="HATPase_C_sf"/>
</dbReference>
<evidence type="ECO:0000256" key="3">
    <source>
        <dbReference type="ARBA" id="ARBA00022679"/>
    </source>
</evidence>
<dbReference type="GO" id="GO:0005886">
    <property type="term" value="C:plasma membrane"/>
    <property type="evidence" value="ECO:0007669"/>
    <property type="project" value="UniProtKB-SubCell"/>
</dbReference>
<dbReference type="RefSeq" id="WP_015922499.1">
    <property type="nucleotide sequence ID" value="NC_011959.1"/>
</dbReference>
<keyword evidence="13" id="KW-1185">Reference proteome</keyword>
<keyword evidence="2" id="KW-1003">Cell membrane</keyword>
<evidence type="ECO:0000256" key="1">
    <source>
        <dbReference type="ARBA" id="ARBA00004651"/>
    </source>
</evidence>
<protein>
    <submittedName>
        <fullName evidence="12">Putative two component system histidine kinase</fullName>
    </submittedName>
</protein>
<keyword evidence="7" id="KW-0902">Two-component regulatory system</keyword>
<dbReference type="InterPro" id="IPR050482">
    <property type="entry name" value="Sensor_HK_TwoCompSys"/>
</dbReference>
<dbReference type="PROSITE" id="PS50109">
    <property type="entry name" value="HIS_KIN"/>
    <property type="match status" value="1"/>
</dbReference>
<dbReference type="GO" id="GO:0046983">
    <property type="term" value="F:protein dimerization activity"/>
    <property type="evidence" value="ECO:0007669"/>
    <property type="project" value="InterPro"/>
</dbReference>
<dbReference type="eggNOG" id="COG3850">
    <property type="taxonomic scope" value="Bacteria"/>
</dbReference>
<dbReference type="Pfam" id="PF13185">
    <property type="entry name" value="GAF_2"/>
    <property type="match status" value="1"/>
</dbReference>
<evidence type="ECO:0000256" key="6">
    <source>
        <dbReference type="ARBA" id="ARBA00022989"/>
    </source>
</evidence>
<gene>
    <name evidence="12" type="ordered locus">trd_1552</name>
</gene>
<keyword evidence="9" id="KW-0175">Coiled coil</keyword>
<keyword evidence="3" id="KW-0808">Transferase</keyword>
<comment type="subcellular location">
    <subcellularLocation>
        <location evidence="1">Cell membrane</location>
        <topology evidence="1">Multi-pass membrane protein</topology>
    </subcellularLocation>
</comment>